<dbReference type="Proteomes" id="UP000254134">
    <property type="component" value="Unassembled WGS sequence"/>
</dbReference>
<evidence type="ECO:0000256" key="3">
    <source>
        <dbReference type="ARBA" id="ARBA00022490"/>
    </source>
</evidence>
<dbReference type="GO" id="GO:0003746">
    <property type="term" value="F:translation elongation factor activity"/>
    <property type="evidence" value="ECO:0007669"/>
    <property type="project" value="UniProtKB-KW"/>
</dbReference>
<dbReference type="SUPFAM" id="SSF50465">
    <property type="entry name" value="EF-Tu/eEF-1alpha/eIF2-gamma C-terminal domain"/>
    <property type="match status" value="1"/>
</dbReference>
<dbReference type="GO" id="GO:0003723">
    <property type="term" value="F:RNA binding"/>
    <property type="evidence" value="ECO:0007669"/>
    <property type="project" value="InterPro"/>
</dbReference>
<keyword evidence="4" id="KW-0547">Nucleotide-binding</keyword>
<evidence type="ECO:0000256" key="8">
    <source>
        <dbReference type="ARBA" id="ARBA00031615"/>
    </source>
</evidence>
<dbReference type="Pfam" id="PF03144">
    <property type="entry name" value="GTP_EFTU_D2"/>
    <property type="match status" value="1"/>
</dbReference>
<keyword evidence="3" id="KW-0963">Cytoplasm</keyword>
<dbReference type="SUPFAM" id="SSF52540">
    <property type="entry name" value="P-loop containing nucleoside triphosphate hydrolases"/>
    <property type="match status" value="1"/>
</dbReference>
<dbReference type="GO" id="GO:0005829">
    <property type="term" value="C:cytosol"/>
    <property type="evidence" value="ECO:0007669"/>
    <property type="project" value="TreeGrafter"/>
</dbReference>
<dbReference type="RefSeq" id="WP_181813280.1">
    <property type="nucleotide sequence ID" value="NZ_QQZY01000001.1"/>
</dbReference>
<reference evidence="10 11" key="1">
    <citation type="submission" date="2018-07" db="EMBL/GenBank/DDBJ databases">
        <title>High-quality-draft genome sequence of Gaiella occulta.</title>
        <authorList>
            <person name="Severino R."/>
            <person name="Froufe H.J.C."/>
            <person name="Rainey F.A."/>
            <person name="Barroso C."/>
            <person name="Albuquerque L."/>
            <person name="Lobo-Da-Cunha A."/>
            <person name="Da Costa M.S."/>
            <person name="Egas C."/>
        </authorList>
    </citation>
    <scope>NUCLEOTIDE SEQUENCE [LARGE SCALE GENOMIC DNA]</scope>
    <source>
        <strain evidence="10 11">F2-233</strain>
    </source>
</reference>
<evidence type="ECO:0000313" key="11">
    <source>
        <dbReference type="Proteomes" id="UP000254134"/>
    </source>
</evidence>
<dbReference type="Gene3D" id="3.40.50.300">
    <property type="entry name" value="P-loop containing nucleotide triphosphate hydrolases"/>
    <property type="match status" value="1"/>
</dbReference>
<dbReference type="InterPro" id="IPR057335">
    <property type="entry name" value="Beta-barrel_SelB"/>
</dbReference>
<dbReference type="InterPro" id="IPR031157">
    <property type="entry name" value="G_TR_CS"/>
</dbReference>
<sequence length="578" mass="61109">MALTVGTAGHIDHGKTWLVRALTGKDTDRLPEERRRGISIDLGYAPLELPDGRRLSLVDVPGHERFVRTMVAGATGIDLFLLVVDAAEGARPQTFEHLAILRLLGVSAGVVAVTKADAVDEETLELALDEARELVPEAEAVAVSAKTGAGLDELRAALGRAADGVRGRVSSGPARLFVDRVFSLRGIGTVATGTLWSGTLGEGDVLRVEPGGAEVRVRSVQVHDLPVERAEAGQRVAVSLPGVERRDLRRGDALVVPGAFPSSYRLDVTLEELREIEDGARLSVHHGTSRIPARVVRAGGRAAQLRLATAVVAVRGDRVVLRGETTLGGATVLDPAPPRRLDPERLALLERGDPASIVAAVVHAPVSVSELAARGLLSPAELEQGLRAVRRAGDWAFSEAWLAETAAHVEERLRRRAEASPLDPGLALAELLPAQPWAPAILPLLPVERRGGVASLPGATASLGARAEAAAALEAELAAAGVAAAKVDDAELARFLEAQGRLVRLGDGFAVGAGGYEVARDLLVQECRAAGEITLARFRDLAGVGRRDAQLLLERFDQDGLTRRIGDRRVLRRAAREG</sequence>
<comment type="subcellular location">
    <subcellularLocation>
        <location evidence="1">Cytoplasm</location>
    </subcellularLocation>
</comment>
<dbReference type="Gene3D" id="1.10.10.10">
    <property type="entry name" value="Winged helix-like DNA-binding domain superfamily/Winged helix DNA-binding domain"/>
    <property type="match status" value="1"/>
</dbReference>
<dbReference type="GO" id="GO:0005525">
    <property type="term" value="F:GTP binding"/>
    <property type="evidence" value="ECO:0007669"/>
    <property type="project" value="UniProtKB-KW"/>
</dbReference>
<proteinExistence type="predicted"/>
<dbReference type="PANTHER" id="PTHR43721:SF22">
    <property type="entry name" value="ELONGATION FACTOR TU, MITOCHONDRIAL"/>
    <property type="match status" value="1"/>
</dbReference>
<evidence type="ECO:0000256" key="6">
    <source>
        <dbReference type="ARBA" id="ARBA00023134"/>
    </source>
</evidence>
<evidence type="ECO:0000256" key="5">
    <source>
        <dbReference type="ARBA" id="ARBA00022917"/>
    </source>
</evidence>
<feature type="domain" description="Tr-type G" evidence="9">
    <location>
        <begin position="1"/>
        <end position="166"/>
    </location>
</feature>
<gene>
    <name evidence="10" type="ORF">Gocc_0305</name>
</gene>
<comment type="caution">
    <text evidence="10">The sequence shown here is derived from an EMBL/GenBank/DDBJ whole genome shotgun (WGS) entry which is preliminary data.</text>
</comment>
<dbReference type="Pfam" id="PF00009">
    <property type="entry name" value="GTP_EFTU"/>
    <property type="match status" value="1"/>
</dbReference>
<dbReference type="SUPFAM" id="SSF46785">
    <property type="entry name" value="Winged helix' DNA-binding domain"/>
    <property type="match status" value="1"/>
</dbReference>
<dbReference type="CDD" id="cd04171">
    <property type="entry name" value="SelB"/>
    <property type="match status" value="1"/>
</dbReference>
<dbReference type="GO" id="GO:0001514">
    <property type="term" value="P:selenocysteine incorporation"/>
    <property type="evidence" value="ECO:0007669"/>
    <property type="project" value="InterPro"/>
</dbReference>
<keyword evidence="5" id="KW-0648">Protein biosynthesis</keyword>
<keyword evidence="6" id="KW-0342">GTP-binding</keyword>
<dbReference type="GO" id="GO:0003924">
    <property type="term" value="F:GTPase activity"/>
    <property type="evidence" value="ECO:0007669"/>
    <property type="project" value="InterPro"/>
</dbReference>
<dbReference type="EMBL" id="QQZY01000001">
    <property type="protein sequence ID" value="RDI75886.1"/>
    <property type="molecule type" value="Genomic_DNA"/>
</dbReference>
<dbReference type="Pfam" id="PF25461">
    <property type="entry name" value="Beta-barrel_SelB"/>
    <property type="match status" value="1"/>
</dbReference>
<dbReference type="CDD" id="cd03696">
    <property type="entry name" value="SelB_II"/>
    <property type="match status" value="1"/>
</dbReference>
<dbReference type="InterPro" id="IPR015191">
    <property type="entry name" value="SelB_WHD4"/>
</dbReference>
<dbReference type="PROSITE" id="PS00301">
    <property type="entry name" value="G_TR_1"/>
    <property type="match status" value="1"/>
</dbReference>
<dbReference type="PANTHER" id="PTHR43721">
    <property type="entry name" value="ELONGATION FACTOR TU-RELATED"/>
    <property type="match status" value="1"/>
</dbReference>
<evidence type="ECO:0000313" key="10">
    <source>
        <dbReference type="EMBL" id="RDI75886.1"/>
    </source>
</evidence>
<dbReference type="Pfam" id="PF09107">
    <property type="entry name" value="WHD_3rd_SelB"/>
    <property type="match status" value="1"/>
</dbReference>
<evidence type="ECO:0000256" key="7">
    <source>
        <dbReference type="ARBA" id="ARBA00025526"/>
    </source>
</evidence>
<dbReference type="NCBIfam" id="TIGR00475">
    <property type="entry name" value="selB"/>
    <property type="match status" value="1"/>
</dbReference>
<dbReference type="InterPro" id="IPR036388">
    <property type="entry name" value="WH-like_DNA-bd_sf"/>
</dbReference>
<evidence type="ECO:0000259" key="9">
    <source>
        <dbReference type="PROSITE" id="PS51722"/>
    </source>
</evidence>
<dbReference type="InterPro" id="IPR050055">
    <property type="entry name" value="EF-Tu_GTPase"/>
</dbReference>
<evidence type="ECO:0000256" key="1">
    <source>
        <dbReference type="ARBA" id="ARBA00004496"/>
    </source>
</evidence>
<dbReference type="AlphaFoldDB" id="A0A7M2Z0E9"/>
<organism evidence="10 11">
    <name type="scientific">Gaiella occulta</name>
    <dbReference type="NCBI Taxonomy" id="1002870"/>
    <lineage>
        <taxon>Bacteria</taxon>
        <taxon>Bacillati</taxon>
        <taxon>Actinomycetota</taxon>
        <taxon>Thermoleophilia</taxon>
        <taxon>Gaiellales</taxon>
        <taxon>Gaiellaceae</taxon>
        <taxon>Gaiella</taxon>
    </lineage>
</organism>
<name>A0A7M2Z0E9_9ACTN</name>
<dbReference type="InterPro" id="IPR009000">
    <property type="entry name" value="Transl_B-barrel_sf"/>
</dbReference>
<keyword evidence="11" id="KW-1185">Reference proteome</keyword>
<dbReference type="InterPro" id="IPR004161">
    <property type="entry name" value="EFTu-like_2"/>
</dbReference>
<dbReference type="InterPro" id="IPR009001">
    <property type="entry name" value="Transl_elong_EF1A/Init_IF2_C"/>
</dbReference>
<dbReference type="InterPro" id="IPR036390">
    <property type="entry name" value="WH_DNA-bd_sf"/>
</dbReference>
<dbReference type="SUPFAM" id="SSF50447">
    <property type="entry name" value="Translation proteins"/>
    <property type="match status" value="1"/>
</dbReference>
<dbReference type="InterPro" id="IPR000795">
    <property type="entry name" value="T_Tr_GTP-bd_dom"/>
</dbReference>
<reference evidence="11" key="2">
    <citation type="journal article" date="2019" name="MicrobiologyOpen">
        <title>High-quality draft genome sequence of Gaiella occulta isolated from a 150 meter deep mineral water borehole and comparison with the genome sequences of other deep-branching lineages of the phylum Actinobacteria.</title>
        <authorList>
            <person name="Severino R."/>
            <person name="Froufe H.J.C."/>
            <person name="Barroso C."/>
            <person name="Albuquerque L."/>
            <person name="Lobo-da-Cunha A."/>
            <person name="da Costa M.S."/>
            <person name="Egas C."/>
        </authorList>
    </citation>
    <scope>NUCLEOTIDE SEQUENCE [LARGE SCALE GENOMIC DNA]</scope>
    <source>
        <strain evidence="11">F2-233</strain>
    </source>
</reference>
<protein>
    <recommendedName>
        <fullName evidence="2">Selenocysteine-specific elongation factor</fullName>
    </recommendedName>
    <alternativeName>
        <fullName evidence="8">SelB translation factor</fullName>
    </alternativeName>
</protein>
<dbReference type="Gene3D" id="2.40.30.10">
    <property type="entry name" value="Translation factors"/>
    <property type="match status" value="1"/>
</dbReference>
<evidence type="ECO:0000256" key="2">
    <source>
        <dbReference type="ARBA" id="ARBA00015953"/>
    </source>
</evidence>
<accession>A0A7M2Z0E9</accession>
<keyword evidence="10" id="KW-0251">Elongation factor</keyword>
<evidence type="ECO:0000256" key="4">
    <source>
        <dbReference type="ARBA" id="ARBA00022741"/>
    </source>
</evidence>
<comment type="function">
    <text evidence="7">Translation factor necessary for the incorporation of selenocysteine into proteins. It probably replaces EF-Tu for the insertion of selenocysteine directed by the UGA codon. SelB binds GTP and GDP.</text>
</comment>
<dbReference type="InterPro" id="IPR027417">
    <property type="entry name" value="P-loop_NTPase"/>
</dbReference>
<dbReference type="PRINTS" id="PR00315">
    <property type="entry name" value="ELONGATNFCT"/>
</dbReference>
<dbReference type="InterPro" id="IPR004535">
    <property type="entry name" value="Transl_elong_SelB"/>
</dbReference>
<dbReference type="PROSITE" id="PS51722">
    <property type="entry name" value="G_TR_2"/>
    <property type="match status" value="1"/>
</dbReference>